<sequence>MLMEAKTHIAVVHVEVEDVTNRCGGPTPSFVVRRVSTIDFSIAVEADFRGHLSLCEHPTFLQQKTRSRASCSSQPSGSPERDIPILSFEHYHTEIWCHEFIQEDARQNRDGLEAMFINSEFVEAAHTIEQWDAIEDYDAPLVNLVASKNAVIPTELYEVQIFNTKEDLHTAINRWSIVQNVQYVKSTSTRTRLTIMCAQHDNSYRPCLLRLHVAQIK</sequence>
<accession>A0ABD0UFS8</accession>
<protein>
    <submittedName>
        <fullName evidence="1">Uncharacterized protein</fullName>
    </submittedName>
</protein>
<name>A0ABD0UFS8_DENTH</name>
<keyword evidence="2" id="KW-1185">Reference proteome</keyword>
<comment type="caution">
    <text evidence="1">The sequence shown here is derived from an EMBL/GenBank/DDBJ whole genome shotgun (WGS) entry which is preliminary data.</text>
</comment>
<proteinExistence type="predicted"/>
<dbReference type="AlphaFoldDB" id="A0ABD0UFS8"/>
<reference evidence="1 2" key="1">
    <citation type="journal article" date="2024" name="Plant Biotechnol. J.">
        <title>Dendrobium thyrsiflorum genome and its molecular insights into genes involved in important horticultural traits.</title>
        <authorList>
            <person name="Chen B."/>
            <person name="Wang J.Y."/>
            <person name="Zheng P.J."/>
            <person name="Li K.L."/>
            <person name="Liang Y.M."/>
            <person name="Chen X.F."/>
            <person name="Zhang C."/>
            <person name="Zhao X."/>
            <person name="He X."/>
            <person name="Zhang G.Q."/>
            <person name="Liu Z.J."/>
            <person name="Xu Q."/>
        </authorList>
    </citation>
    <scope>NUCLEOTIDE SEQUENCE [LARGE SCALE GENOMIC DNA]</scope>
    <source>
        <strain evidence="1">GZMU011</strain>
    </source>
</reference>
<dbReference type="EMBL" id="JANQDX010000015">
    <property type="protein sequence ID" value="KAL0911529.1"/>
    <property type="molecule type" value="Genomic_DNA"/>
</dbReference>
<gene>
    <name evidence="1" type="ORF">M5K25_019677</name>
</gene>
<organism evidence="1 2">
    <name type="scientific">Dendrobium thyrsiflorum</name>
    <name type="common">Pinecone-like raceme dendrobium</name>
    <name type="synonym">Orchid</name>
    <dbReference type="NCBI Taxonomy" id="117978"/>
    <lineage>
        <taxon>Eukaryota</taxon>
        <taxon>Viridiplantae</taxon>
        <taxon>Streptophyta</taxon>
        <taxon>Embryophyta</taxon>
        <taxon>Tracheophyta</taxon>
        <taxon>Spermatophyta</taxon>
        <taxon>Magnoliopsida</taxon>
        <taxon>Liliopsida</taxon>
        <taxon>Asparagales</taxon>
        <taxon>Orchidaceae</taxon>
        <taxon>Epidendroideae</taxon>
        <taxon>Malaxideae</taxon>
        <taxon>Dendrobiinae</taxon>
        <taxon>Dendrobium</taxon>
    </lineage>
</organism>
<evidence type="ECO:0000313" key="1">
    <source>
        <dbReference type="EMBL" id="KAL0911529.1"/>
    </source>
</evidence>
<dbReference type="Proteomes" id="UP001552299">
    <property type="component" value="Unassembled WGS sequence"/>
</dbReference>
<evidence type="ECO:0000313" key="2">
    <source>
        <dbReference type="Proteomes" id="UP001552299"/>
    </source>
</evidence>